<dbReference type="AlphaFoldDB" id="A0AAE0CRT9"/>
<name>A0AAE0CRT9_9ROSI</name>
<dbReference type="EMBL" id="JANJYI010000002">
    <property type="protein sequence ID" value="KAK2661059.1"/>
    <property type="molecule type" value="Genomic_DNA"/>
</dbReference>
<protein>
    <submittedName>
        <fullName evidence="1">Uncharacterized protein</fullName>
    </submittedName>
</protein>
<dbReference type="Proteomes" id="UP001280121">
    <property type="component" value="Unassembled WGS sequence"/>
</dbReference>
<sequence>MSLFGLSHGDVGTAAQYTPPYLRKIRACHCLLWKLSHPIPTRLPVWGSQRLGMGREAVQVRCISAAVPNTCIPGATVLIRIIDRAETSVSRPSRNGATIVLSTTAFSTIANSSANLINIEFSK</sequence>
<evidence type="ECO:0000313" key="1">
    <source>
        <dbReference type="EMBL" id="KAK2661059.1"/>
    </source>
</evidence>
<organism evidence="1 2">
    <name type="scientific">Dipteronia dyeriana</name>
    <dbReference type="NCBI Taxonomy" id="168575"/>
    <lineage>
        <taxon>Eukaryota</taxon>
        <taxon>Viridiplantae</taxon>
        <taxon>Streptophyta</taxon>
        <taxon>Embryophyta</taxon>
        <taxon>Tracheophyta</taxon>
        <taxon>Spermatophyta</taxon>
        <taxon>Magnoliopsida</taxon>
        <taxon>eudicotyledons</taxon>
        <taxon>Gunneridae</taxon>
        <taxon>Pentapetalae</taxon>
        <taxon>rosids</taxon>
        <taxon>malvids</taxon>
        <taxon>Sapindales</taxon>
        <taxon>Sapindaceae</taxon>
        <taxon>Hippocastanoideae</taxon>
        <taxon>Acereae</taxon>
        <taxon>Dipteronia</taxon>
    </lineage>
</organism>
<dbReference type="PANTHER" id="PTHR47480">
    <property type="entry name" value="EG45-LIKE DOMAIN CONTAINING PROTEIN"/>
    <property type="match status" value="1"/>
</dbReference>
<dbReference type="Gene3D" id="2.40.40.10">
    <property type="entry name" value="RlpA-like domain"/>
    <property type="match status" value="1"/>
</dbReference>
<reference evidence="1" key="1">
    <citation type="journal article" date="2023" name="Plant J.">
        <title>Genome sequences and population genomics provide insights into the demographic history, inbreeding, and mutation load of two 'living fossil' tree species of Dipteronia.</title>
        <authorList>
            <person name="Feng Y."/>
            <person name="Comes H.P."/>
            <person name="Chen J."/>
            <person name="Zhu S."/>
            <person name="Lu R."/>
            <person name="Zhang X."/>
            <person name="Li P."/>
            <person name="Qiu J."/>
            <person name="Olsen K.M."/>
            <person name="Qiu Y."/>
        </authorList>
    </citation>
    <scope>NUCLEOTIDE SEQUENCE</scope>
    <source>
        <strain evidence="1">KIB01</strain>
    </source>
</reference>
<dbReference type="InterPro" id="IPR036908">
    <property type="entry name" value="RlpA-like_sf"/>
</dbReference>
<dbReference type="PANTHER" id="PTHR47480:SF1">
    <property type="entry name" value="EG45-LIKE DOMAIN CONTAINING PROTEIN 1"/>
    <property type="match status" value="1"/>
</dbReference>
<comment type="caution">
    <text evidence="1">The sequence shown here is derived from an EMBL/GenBank/DDBJ whole genome shotgun (WGS) entry which is preliminary data.</text>
</comment>
<keyword evidence="2" id="KW-1185">Reference proteome</keyword>
<gene>
    <name evidence="1" type="ORF">Ddye_007592</name>
</gene>
<accession>A0AAE0CRT9</accession>
<evidence type="ECO:0000313" key="2">
    <source>
        <dbReference type="Proteomes" id="UP001280121"/>
    </source>
</evidence>
<proteinExistence type="predicted"/>